<evidence type="ECO:0000256" key="1">
    <source>
        <dbReference type="ARBA" id="ARBA00022729"/>
    </source>
</evidence>
<dbReference type="AlphaFoldDB" id="A0A428YBW6"/>
<feature type="compositionally biased region" description="Polar residues" evidence="3">
    <location>
        <begin position="228"/>
        <end position="238"/>
    </location>
</feature>
<dbReference type="EMBL" id="QHKI01000091">
    <property type="protein sequence ID" value="RSM64970.1"/>
    <property type="molecule type" value="Genomic_DNA"/>
</dbReference>
<comment type="caution">
    <text evidence="4">The sequence shown here is derived from an EMBL/GenBank/DDBJ whole genome shotgun (WGS) entry which is preliminary data.</text>
</comment>
<dbReference type="GO" id="GO:0003950">
    <property type="term" value="F:NAD+ poly-ADP-ribosyltransferase activity"/>
    <property type="evidence" value="ECO:0007669"/>
    <property type="project" value="InterPro"/>
</dbReference>
<sequence length="325" mass="35956">MERRRQTGRRLRRVVLGGAVLLAGIGSSLLLPFVANAAGGDDLPPARFPTVPTLYRGDSRPPSEIFQNGFSGRGRDYNLVNHVHGGEAARNSAYISTSEDAGESARFARSQGLASNIEQLERQAIACRDRVARPRAPWQSVWTYFMDRTNPGCVADSQGRLPLRTYVYEIDPRYAGAAYHVPDLFQAHPELARFGGQREWAYRDSIPRHAIIRVQVFEAHVPVTFDSNGQPNFGNFRNQPGDWQRVPEQANQPQRNPYYGVIDYSSLTHGRGNGTGAGSSSGQANPRDHVGTSSHDELRRRRLAKEPGAANPYTRGCSAITRCRG</sequence>
<accession>A0A428YBW6</accession>
<evidence type="ECO:0000256" key="2">
    <source>
        <dbReference type="ARBA" id="ARBA00023157"/>
    </source>
</evidence>
<feature type="region of interest" description="Disordered" evidence="3">
    <location>
        <begin position="228"/>
        <end position="315"/>
    </location>
</feature>
<dbReference type="GO" id="GO:0005576">
    <property type="term" value="C:extracellular region"/>
    <property type="evidence" value="ECO:0007669"/>
    <property type="project" value="InterPro"/>
</dbReference>
<evidence type="ECO:0000256" key="3">
    <source>
        <dbReference type="SAM" id="MobiDB-lite"/>
    </source>
</evidence>
<gene>
    <name evidence="4" type="ORF">DMH04_50375</name>
</gene>
<dbReference type="Gene3D" id="3.90.210.10">
    <property type="entry name" value="Heat-Labile Enterotoxin, subunit A"/>
    <property type="match status" value="1"/>
</dbReference>
<evidence type="ECO:0000313" key="5">
    <source>
        <dbReference type="Proteomes" id="UP000287547"/>
    </source>
</evidence>
<organism evidence="4 5">
    <name type="scientific">Kibdelosporangium aridum</name>
    <dbReference type="NCBI Taxonomy" id="2030"/>
    <lineage>
        <taxon>Bacteria</taxon>
        <taxon>Bacillati</taxon>
        <taxon>Actinomycetota</taxon>
        <taxon>Actinomycetes</taxon>
        <taxon>Pseudonocardiales</taxon>
        <taxon>Pseudonocardiaceae</taxon>
        <taxon>Kibdelosporangium</taxon>
    </lineage>
</organism>
<proteinExistence type="predicted"/>
<keyword evidence="1" id="KW-0732">Signal</keyword>
<dbReference type="InterPro" id="IPR003898">
    <property type="entry name" value="Borpert_toxA"/>
</dbReference>
<dbReference type="SUPFAM" id="SSF56399">
    <property type="entry name" value="ADP-ribosylation"/>
    <property type="match status" value="2"/>
</dbReference>
<dbReference type="Proteomes" id="UP000287547">
    <property type="component" value="Unassembled WGS sequence"/>
</dbReference>
<protein>
    <recommendedName>
        <fullName evidence="6">Pertussis toxin, subunit 1</fullName>
    </recommendedName>
</protein>
<feature type="compositionally biased region" description="Basic and acidic residues" evidence="3">
    <location>
        <begin position="286"/>
        <end position="299"/>
    </location>
</feature>
<dbReference type="RefSeq" id="WP_037251768.1">
    <property type="nucleotide sequence ID" value="NZ_QHKI01000091.1"/>
</dbReference>
<reference evidence="4 5" key="1">
    <citation type="submission" date="2018-05" db="EMBL/GenBank/DDBJ databases">
        <title>Evolution of GPA BGCs.</title>
        <authorList>
            <person name="Waglechner N."/>
            <person name="Wright G.D."/>
        </authorList>
    </citation>
    <scope>NUCLEOTIDE SEQUENCE [LARGE SCALE GENOMIC DNA]</scope>
    <source>
        <strain evidence="4 5">A82846</strain>
    </source>
</reference>
<evidence type="ECO:0008006" key="6">
    <source>
        <dbReference type="Google" id="ProtNLM"/>
    </source>
</evidence>
<dbReference type="InterPro" id="IPR008801">
    <property type="entry name" value="RALF"/>
</dbReference>
<name>A0A428YBW6_KIBAR</name>
<dbReference type="Pfam" id="PF05498">
    <property type="entry name" value="RALF"/>
    <property type="match status" value="1"/>
</dbReference>
<evidence type="ECO:0000313" key="4">
    <source>
        <dbReference type="EMBL" id="RSM64970.1"/>
    </source>
</evidence>
<keyword evidence="2" id="KW-1015">Disulfide bond</keyword>
<dbReference type="OrthoDB" id="5524878at2"/>
<dbReference type="Pfam" id="PF02917">
    <property type="entry name" value="Pertussis_S1"/>
    <property type="match status" value="1"/>
</dbReference>